<feature type="domain" description="Thiopeptide-type bacteriocin biosynthesis" evidence="2">
    <location>
        <begin position="790"/>
        <end position="1042"/>
    </location>
</feature>
<evidence type="ECO:0000259" key="2">
    <source>
        <dbReference type="Pfam" id="PF14028"/>
    </source>
</evidence>
<evidence type="ECO:0000313" key="4">
    <source>
        <dbReference type="Proteomes" id="UP001212823"/>
    </source>
</evidence>
<gene>
    <name evidence="3" type="ORF">PNE45_15315</name>
</gene>
<organism evidence="3 4">
    <name type="scientific">Agathobacter rectalis</name>
    <dbReference type="NCBI Taxonomy" id="39491"/>
    <lineage>
        <taxon>Bacteria</taxon>
        <taxon>Bacillati</taxon>
        <taxon>Bacillota</taxon>
        <taxon>Clostridia</taxon>
        <taxon>Lachnospirales</taxon>
        <taxon>Lachnospiraceae</taxon>
        <taxon>Agathobacter</taxon>
    </lineage>
</organism>
<dbReference type="Pfam" id="PF14028">
    <property type="entry name" value="Lant_dehydr_C"/>
    <property type="match status" value="1"/>
</dbReference>
<feature type="domain" description="Lantibiotic dehydratase N-terminal" evidence="1">
    <location>
        <begin position="41"/>
        <end position="702"/>
    </location>
</feature>
<dbReference type="Proteomes" id="UP001212823">
    <property type="component" value="Unassembled WGS sequence"/>
</dbReference>
<dbReference type="RefSeq" id="WP_306791098.1">
    <property type="nucleotide sequence ID" value="NZ_JAQLYE010000052.1"/>
</dbReference>
<dbReference type="InterPro" id="IPR006827">
    <property type="entry name" value="Lant_deHydtase_N"/>
</dbReference>
<accession>A0AAP3VAN0</accession>
<sequence length="1060" mass="124352">MMPYEVGKTFIIRVPLLSIETYKELCSEKDNDAFIRKCYANDVLMESIAIASTSLYEALRRYCISGNGKTENLIQSIRKFLNRAATRTTPFGLFAGVEFGNLGDKTDIELNCISQYYKRARVDMEWLSKIVIICENNPTYWNHLRFRFNSDCYEAGNRLLAPGLKLQVQREEFVDCVGEAMSVKNTEAVKFIYNNFGTDYFIMNDLILKFKEEYCDLDPGVLLVFLKNLINMSIIVSELQPPQVDTKPLCYVMNIIREYEIDDGLLNKLQRVLDLIEQYNQTEMGKGTDLFLQCCDLMGEIQNLKSGHYLQVDMRTKYVRCELNRSVADSIEHFIEIVRNEAFVCEYPESLRAYSNLFIEKYGYNKEIAVQQLLDPDIGLGAPAGYSNPKTNNPLVASKSYIADRIMKIITEKLAICKNKELSVDLEDLDLKWIFNKKNELTEQDLDSMELAFYIMGESEEDIEKGDFLLVTSPLLGSDSACKAIGRFTDLFEDEKTKLFLENLYNQERALSHDRGTLLIEGHEMPTNGRYYNLCQNTYGNKLQLAVSLNLPDEKIKIELNDLFVGISQETNMFYVRSLKNNQHVRILLPNMLVPSLYSNTLRFLYEVTNMNYSNVFAIQSFCMSSQYKIFPRIKYGKIVLSPAKWYISIEDLYLKEKSFKQFKQAFGEYRERYCIPEAVYAGNADNRLYLNCIDDCDLQILYNMLKKTPINLFETFSIDKNCWVRNSEKESFMSEIIFPVFKTAGIKEDFPKERKAVIKLDTKSRYMDNAAAIPLNAEWRNQFPGQNGWWYFKLYYNSVNSDRLLGENIYFLCEELLKRKYIDLFFFIRYADPKPHIRLRIHLCEKNMDGDLISVWMQKMYAELNISSCKIDVYEREIERYGGIELINYAEKFFYSDSLYVMQLLKCQKNDKKNTKIVKAIMGILSLVLCTQISVGDLEKLLSEMVDKKKYREIYHGQRKEILRIIINTRQNIIEDNLEFIQIYHWRKRMFEQYWREIVKQDDDLKLSNSRRNILFSIIHMFCNRYFGDTEKERMIMAILYHGIHDTNEMEKHNILNGK</sequence>
<dbReference type="InterPro" id="IPR023809">
    <property type="entry name" value="Thiopep_bacteriocin_synth_dom"/>
</dbReference>
<evidence type="ECO:0000259" key="1">
    <source>
        <dbReference type="Pfam" id="PF04738"/>
    </source>
</evidence>
<protein>
    <submittedName>
        <fullName evidence="3">Lantibiotic dehydratase</fullName>
    </submittedName>
</protein>
<evidence type="ECO:0000313" key="3">
    <source>
        <dbReference type="EMBL" id="MDB8019376.1"/>
    </source>
</evidence>
<name>A0AAP3VAN0_9FIRM</name>
<dbReference type="NCBIfam" id="TIGR03891">
    <property type="entry name" value="thiopep_ocin"/>
    <property type="match status" value="1"/>
</dbReference>
<comment type="caution">
    <text evidence="3">The sequence shown here is derived from an EMBL/GenBank/DDBJ whole genome shotgun (WGS) entry which is preliminary data.</text>
</comment>
<dbReference type="EMBL" id="JAQLYE010000052">
    <property type="protein sequence ID" value="MDB8019376.1"/>
    <property type="molecule type" value="Genomic_DNA"/>
</dbReference>
<dbReference type="Pfam" id="PF04738">
    <property type="entry name" value="Lant_dehydr_N"/>
    <property type="match status" value="1"/>
</dbReference>
<proteinExistence type="predicted"/>
<dbReference type="AlphaFoldDB" id="A0AAP3VAN0"/>
<reference evidence="3" key="1">
    <citation type="submission" date="2023-01" db="EMBL/GenBank/DDBJ databases">
        <title>Human gut microbiome strain richness.</title>
        <authorList>
            <person name="Chen-Liaw A."/>
        </authorList>
    </citation>
    <scope>NUCLEOTIDE SEQUENCE</scope>
    <source>
        <strain evidence="3">1001283st1_D2_1001283B150209_150212</strain>
    </source>
</reference>